<evidence type="ECO:0000256" key="2">
    <source>
        <dbReference type="ARBA" id="ARBA00022741"/>
    </source>
</evidence>
<dbReference type="SMART" id="SM00491">
    <property type="entry name" value="HELICc2"/>
    <property type="match status" value="1"/>
</dbReference>
<dbReference type="AlphaFoldDB" id="A0A1I4ST53"/>
<dbReference type="GO" id="GO:0016818">
    <property type="term" value="F:hydrolase activity, acting on acid anhydrides, in phosphorus-containing anhydrides"/>
    <property type="evidence" value="ECO:0007669"/>
    <property type="project" value="InterPro"/>
</dbReference>
<accession>A0A1I4ST53</accession>
<keyword evidence="10" id="KW-1185">Reference proteome</keyword>
<dbReference type="Pfam" id="PF13307">
    <property type="entry name" value="Helicase_C_2"/>
    <property type="match status" value="1"/>
</dbReference>
<dbReference type="GO" id="GO:0006281">
    <property type="term" value="P:DNA repair"/>
    <property type="evidence" value="ECO:0007669"/>
    <property type="project" value="TreeGrafter"/>
</dbReference>
<proteinExistence type="inferred from homology"/>
<dbReference type="PANTHER" id="PTHR11472:SF34">
    <property type="entry name" value="REGULATOR OF TELOMERE ELONGATION HELICASE 1"/>
    <property type="match status" value="1"/>
</dbReference>
<evidence type="ECO:0000256" key="7">
    <source>
        <dbReference type="ARBA" id="ARBA00048954"/>
    </source>
</evidence>
<evidence type="ECO:0000256" key="6">
    <source>
        <dbReference type="ARBA" id="ARBA00044969"/>
    </source>
</evidence>
<keyword evidence="9" id="KW-0347">Helicase</keyword>
<evidence type="ECO:0000256" key="5">
    <source>
        <dbReference type="ARBA" id="ARBA00038058"/>
    </source>
</evidence>
<dbReference type="InterPro" id="IPR014001">
    <property type="entry name" value="Helicase_ATP-bd"/>
</dbReference>
<evidence type="ECO:0000259" key="8">
    <source>
        <dbReference type="PROSITE" id="PS51193"/>
    </source>
</evidence>
<evidence type="ECO:0000256" key="1">
    <source>
        <dbReference type="ARBA" id="ARBA00001966"/>
    </source>
</evidence>
<evidence type="ECO:0000256" key="3">
    <source>
        <dbReference type="ARBA" id="ARBA00022801"/>
    </source>
</evidence>
<reference evidence="9 10" key="1">
    <citation type="submission" date="2016-10" db="EMBL/GenBank/DDBJ databases">
        <authorList>
            <person name="de Groot N.N."/>
        </authorList>
    </citation>
    <scope>NUCLEOTIDE SEQUENCE [LARGE SCALE GENOMIC DNA]</scope>
    <source>
        <strain evidence="9 10">DSM 9990</strain>
    </source>
</reference>
<dbReference type="InterPro" id="IPR011545">
    <property type="entry name" value="DEAD/DEAH_box_helicase_dom"/>
</dbReference>
<keyword evidence="2" id="KW-0547">Nucleotide-binding</keyword>
<dbReference type="RefSeq" id="WP_093394139.1">
    <property type="nucleotide sequence ID" value="NZ_FOUU01000002.1"/>
</dbReference>
<dbReference type="Pfam" id="PF00270">
    <property type="entry name" value="DEAD"/>
    <property type="match status" value="1"/>
</dbReference>
<dbReference type="InterPro" id="IPR027417">
    <property type="entry name" value="P-loop_NTPase"/>
</dbReference>
<dbReference type="InterPro" id="IPR045028">
    <property type="entry name" value="DinG/Rad3-like"/>
</dbReference>
<dbReference type="SUPFAM" id="SSF52540">
    <property type="entry name" value="P-loop containing nucleoside triphosphate hydrolases"/>
    <property type="match status" value="2"/>
</dbReference>
<keyword evidence="4" id="KW-0067">ATP-binding</keyword>
<dbReference type="EMBL" id="FOUU01000002">
    <property type="protein sequence ID" value="SFM67520.1"/>
    <property type="molecule type" value="Genomic_DNA"/>
</dbReference>
<dbReference type="PROSITE" id="PS51193">
    <property type="entry name" value="HELICASE_ATP_BIND_2"/>
    <property type="match status" value="1"/>
</dbReference>
<dbReference type="GO" id="GO:0005524">
    <property type="term" value="F:ATP binding"/>
    <property type="evidence" value="ECO:0007669"/>
    <property type="project" value="UniProtKB-KW"/>
</dbReference>
<dbReference type="STRING" id="39841.SAMN05660836_01145"/>
<keyword evidence="3" id="KW-0378">Hydrolase</keyword>
<sequence>MQEEAIRNFFSPDGPLSQSLDRYEERPAQAQMAQVVFDTLKKGTLSIIEAGTGIGKTLAYLVPALILGKKIVVSTATKNLQDQILEKDLPFLKKRFFPQIKYTVLKGRQNYLCKRQLLHLNLQGGLNSPEDVSLLKRVMSWARKTSSGDLTEIGETNSHPLLSSLVAIPERCHGRNCQFFHSCYVIEARNRASGADLIVVNHHLLCTDLILKQQDLGDIIPDVDAVIIDEAHHFPEVLRQVFGLHYSFWNWKRLSSELRLLAAEAIDEDLLDRQVSRIDALHQKIISALLQSGPVHPDDSSKSIKRRNLEALFSRNAEISTYFQELIDRYEDFQSIFGGTEEENFLHLKERISEYGSVIRQICTLDHEDHVYWAEWDRSSFAIRSMPITAERAFQSVFCLHYPCVVMTSATLATAKNGNESFDFFLESLGLPASTPCYKFASPYEYDRQMVIYVPPSSFPLPGDPNFTDAVADIACEVLRISSGRALFLFTNYRNMEVVGTILRQRLDYPILIQGEKSRGELLAEFRENISSILLATRSFWEGIDVPGESLTLLLIDKLPFATPEDPVIQGESFYYGKKGKNYFMDFQVPRTVLVLRQGIGRLIRSSRDTGMVAIFDVRLRTSSYGRIFLESLPPCPVVDSLDSLKKQWETIKRGDWGRS</sequence>
<feature type="domain" description="Helicase ATP-binding" evidence="8">
    <location>
        <begin position="15"/>
        <end position="293"/>
    </location>
</feature>
<name>A0A1I4ST53_9BACT</name>
<dbReference type="GO" id="GO:0003676">
    <property type="term" value="F:nucleic acid binding"/>
    <property type="evidence" value="ECO:0007669"/>
    <property type="project" value="InterPro"/>
</dbReference>
<dbReference type="GO" id="GO:0043139">
    <property type="term" value="F:5'-3' DNA helicase activity"/>
    <property type="evidence" value="ECO:0007669"/>
    <property type="project" value="UniProtKB-EC"/>
</dbReference>
<dbReference type="Gene3D" id="3.40.50.300">
    <property type="entry name" value="P-loop containing nucleotide triphosphate hydrolases"/>
    <property type="match status" value="2"/>
</dbReference>
<dbReference type="OrthoDB" id="9805194at2"/>
<gene>
    <name evidence="9" type="ORF">SAMN05660836_01145</name>
</gene>
<protein>
    <recommendedName>
        <fullName evidence="6">DNA 5'-3' helicase</fullName>
        <ecNumber evidence="6">5.6.2.3</ecNumber>
    </recommendedName>
</protein>
<dbReference type="PANTHER" id="PTHR11472">
    <property type="entry name" value="DNA REPAIR DEAD HELICASE RAD3/XP-D SUBFAMILY MEMBER"/>
    <property type="match status" value="1"/>
</dbReference>
<evidence type="ECO:0000313" key="9">
    <source>
        <dbReference type="EMBL" id="SFM67520.1"/>
    </source>
</evidence>
<dbReference type="Proteomes" id="UP000199611">
    <property type="component" value="Unassembled WGS sequence"/>
</dbReference>
<comment type="cofactor">
    <cofactor evidence="1">
        <name>[4Fe-4S] cluster</name>
        <dbReference type="ChEBI" id="CHEBI:49883"/>
    </cofactor>
</comment>
<dbReference type="EC" id="5.6.2.3" evidence="6"/>
<dbReference type="InterPro" id="IPR006555">
    <property type="entry name" value="ATP-dep_Helicase_C"/>
</dbReference>
<comment type="similarity">
    <text evidence="5">Belongs to the helicase family. DinG subfamily.</text>
</comment>
<dbReference type="InterPro" id="IPR014013">
    <property type="entry name" value="Helic_SF1/SF2_ATP-bd_DinG/Rad3"/>
</dbReference>
<dbReference type="SMART" id="SM00487">
    <property type="entry name" value="DEXDc"/>
    <property type="match status" value="1"/>
</dbReference>
<evidence type="ECO:0000313" key="10">
    <source>
        <dbReference type="Proteomes" id="UP000199611"/>
    </source>
</evidence>
<comment type="catalytic activity">
    <reaction evidence="7">
        <text>ATP + H2O = ADP + phosphate + H(+)</text>
        <dbReference type="Rhea" id="RHEA:13065"/>
        <dbReference type="ChEBI" id="CHEBI:15377"/>
        <dbReference type="ChEBI" id="CHEBI:15378"/>
        <dbReference type="ChEBI" id="CHEBI:30616"/>
        <dbReference type="ChEBI" id="CHEBI:43474"/>
        <dbReference type="ChEBI" id="CHEBI:456216"/>
        <dbReference type="EC" id="5.6.2.3"/>
    </reaction>
</comment>
<evidence type="ECO:0000256" key="4">
    <source>
        <dbReference type="ARBA" id="ARBA00022840"/>
    </source>
</evidence>
<organism evidence="9 10">
    <name type="scientific">Thermodesulforhabdus norvegica</name>
    <dbReference type="NCBI Taxonomy" id="39841"/>
    <lineage>
        <taxon>Bacteria</taxon>
        <taxon>Pseudomonadati</taxon>
        <taxon>Thermodesulfobacteriota</taxon>
        <taxon>Syntrophobacteria</taxon>
        <taxon>Syntrophobacterales</taxon>
        <taxon>Thermodesulforhabdaceae</taxon>
        <taxon>Thermodesulforhabdus</taxon>
    </lineage>
</organism>